<protein>
    <submittedName>
        <fullName evidence="1">Uncharacterized protein</fullName>
    </submittedName>
</protein>
<sequence>MGMLNRGVRHQDCEVLKRQMIFIQTQLFHAVYNDPSVPEDTREMLMQYHLKSVKATLEDRRHGRLREIVQAPRSPAR</sequence>
<gene>
    <name evidence="1" type="ORF">E6C76_19210</name>
</gene>
<dbReference type="Proteomes" id="UP000308430">
    <property type="component" value="Unassembled WGS sequence"/>
</dbReference>
<reference evidence="1 2" key="1">
    <citation type="submission" date="2019-04" db="EMBL/GenBank/DDBJ databases">
        <title>Azoarcus nasutitermitis sp. nov. isolated from termite nest.</title>
        <authorList>
            <person name="Lin S.-Y."/>
            <person name="Hameed A."/>
            <person name="Hsu Y.-H."/>
            <person name="Young C.-C."/>
        </authorList>
    </citation>
    <scope>NUCLEOTIDE SEQUENCE [LARGE SCALE GENOMIC DNA]</scope>
    <source>
        <strain evidence="1 2">CC-YHH838</strain>
    </source>
</reference>
<comment type="caution">
    <text evidence="1">The sequence shown here is derived from an EMBL/GenBank/DDBJ whole genome shotgun (WGS) entry which is preliminary data.</text>
</comment>
<dbReference type="OrthoDB" id="8780102at2"/>
<organism evidence="1 2">
    <name type="scientific">Pseudothauera nasutitermitis</name>
    <dbReference type="NCBI Taxonomy" id="2565930"/>
    <lineage>
        <taxon>Bacteria</taxon>
        <taxon>Pseudomonadati</taxon>
        <taxon>Pseudomonadota</taxon>
        <taxon>Betaproteobacteria</taxon>
        <taxon>Rhodocyclales</taxon>
        <taxon>Zoogloeaceae</taxon>
        <taxon>Pseudothauera</taxon>
    </lineage>
</organism>
<proteinExistence type="predicted"/>
<dbReference type="AlphaFoldDB" id="A0A4S4AQD6"/>
<accession>A0A4S4AQD6</accession>
<dbReference type="EMBL" id="SSOC01000008">
    <property type="protein sequence ID" value="THF61955.1"/>
    <property type="molecule type" value="Genomic_DNA"/>
</dbReference>
<name>A0A4S4AQD6_9RHOO</name>
<evidence type="ECO:0000313" key="2">
    <source>
        <dbReference type="Proteomes" id="UP000308430"/>
    </source>
</evidence>
<evidence type="ECO:0000313" key="1">
    <source>
        <dbReference type="EMBL" id="THF61955.1"/>
    </source>
</evidence>
<keyword evidence="2" id="KW-1185">Reference proteome</keyword>